<dbReference type="CDD" id="cd00082">
    <property type="entry name" value="HisKA"/>
    <property type="match status" value="1"/>
</dbReference>
<dbReference type="InterPro" id="IPR035965">
    <property type="entry name" value="PAS-like_dom_sf"/>
</dbReference>
<sequence length="559" mass="61090">MRTTDQASNSNCLKGPSRSLGALCRGIARGRTPTAVARRLLAVARALTGAYHGLVKLEAVVACEVGTAAVAESTWPPRSHREDPLSKQKPLVSIDPELLEETEFSFGRSSAGQTPTDGSSPVVMSVALEAFERRIGLISLEFAPGHAASKASMEVLAASAAQTVAYLRLGQRFEVETRGRATAERTLRETHNAMIKHQQVGRMGDFRFNTRTGESYGSLECYKLFGFDPRLAEIDFGEWTSKIIPEDRQRIIDTLADCVSRQAPLKFEYRIELNGEIRYIACEGALDIDHVGDSTYYGVVTDVTDRRRYEERLNAARQELAAALRFASLGELAASIIHEVSQPITALHVGAAAALRWLDAPGNETEVREALRRMTEDTARATSVIGGLRALARGAEAQLAEIDIVEAVREALMLIGGRAARERVSVFASVDYANIRVRADRVQMQQVVVNLANNALEAMSENGQHVRELHISCFTEADHFGMRFADTGPGFASDNLQKLFDPLYSTKAEGMGLGLAICRKIILAHQGEISARTNEPRGAIFEFKIPLLDSPAISWPPIG</sequence>
<dbReference type="Pfam" id="PF02518">
    <property type="entry name" value="HATPase_c"/>
    <property type="match status" value="1"/>
</dbReference>
<keyword evidence="4" id="KW-0808">Transferase</keyword>
<keyword evidence="6" id="KW-0418">Kinase</keyword>
<dbReference type="CDD" id="cd00130">
    <property type="entry name" value="PAS"/>
    <property type="match status" value="1"/>
</dbReference>
<dbReference type="EMBL" id="CP012747">
    <property type="protein sequence ID" value="ALL68407.1"/>
    <property type="molecule type" value="Genomic_DNA"/>
</dbReference>
<evidence type="ECO:0000256" key="3">
    <source>
        <dbReference type="ARBA" id="ARBA00022553"/>
    </source>
</evidence>
<dbReference type="GO" id="GO:0000155">
    <property type="term" value="F:phosphorelay sensor kinase activity"/>
    <property type="evidence" value="ECO:0007669"/>
    <property type="project" value="InterPro"/>
</dbReference>
<dbReference type="Gene3D" id="3.30.565.10">
    <property type="entry name" value="Histidine kinase-like ATPase, C-terminal domain"/>
    <property type="match status" value="1"/>
</dbReference>
<dbReference type="PROSITE" id="PS50109">
    <property type="entry name" value="HIS_KIN"/>
    <property type="match status" value="1"/>
</dbReference>
<dbReference type="InterPro" id="IPR003594">
    <property type="entry name" value="HATPase_dom"/>
</dbReference>
<dbReference type="GO" id="GO:0005524">
    <property type="term" value="F:ATP binding"/>
    <property type="evidence" value="ECO:0007669"/>
    <property type="project" value="UniProtKB-KW"/>
</dbReference>
<reference evidence="11 12" key="1">
    <citation type="journal article" date="2014" name="Genome Announc.">
        <title>Draft Genome Sequence of the Haloacid-Degrading Burkholderia caribensis Strain MBA4.</title>
        <authorList>
            <person name="Pan Y."/>
            <person name="Kong K.F."/>
            <person name="Tsang J.S."/>
        </authorList>
    </citation>
    <scope>NUCLEOTIDE SEQUENCE [LARGE SCALE GENOMIC DNA]</scope>
    <source>
        <strain evidence="11 12">MBA4</strain>
    </source>
</reference>
<dbReference type="EC" id="2.7.13.3" evidence="2"/>
<dbReference type="PANTHER" id="PTHR43065">
    <property type="entry name" value="SENSOR HISTIDINE KINASE"/>
    <property type="match status" value="1"/>
</dbReference>
<evidence type="ECO:0000313" key="11">
    <source>
        <dbReference type="EMBL" id="ALL68407.1"/>
    </source>
</evidence>
<dbReference type="SMART" id="SM00387">
    <property type="entry name" value="HATPase_c"/>
    <property type="match status" value="1"/>
</dbReference>
<evidence type="ECO:0000256" key="1">
    <source>
        <dbReference type="ARBA" id="ARBA00000085"/>
    </source>
</evidence>
<feature type="domain" description="Histidine kinase" evidence="10">
    <location>
        <begin position="335"/>
        <end position="549"/>
    </location>
</feature>
<proteinExistence type="predicted"/>
<dbReference type="PANTHER" id="PTHR43065:SF10">
    <property type="entry name" value="PEROXIDE STRESS-ACTIVATED HISTIDINE KINASE MAK3"/>
    <property type="match status" value="1"/>
</dbReference>
<keyword evidence="7" id="KW-0067">ATP-binding</keyword>
<evidence type="ECO:0000256" key="2">
    <source>
        <dbReference type="ARBA" id="ARBA00012438"/>
    </source>
</evidence>
<dbReference type="SUPFAM" id="SSF55785">
    <property type="entry name" value="PYP-like sensor domain (PAS domain)"/>
    <property type="match status" value="1"/>
</dbReference>
<feature type="region of interest" description="Disordered" evidence="9">
    <location>
        <begin position="72"/>
        <end position="92"/>
    </location>
</feature>
<dbReference type="SUPFAM" id="SSF47384">
    <property type="entry name" value="Homodimeric domain of signal transducing histidine kinase"/>
    <property type="match status" value="1"/>
</dbReference>
<protein>
    <recommendedName>
        <fullName evidence="2">histidine kinase</fullName>
        <ecNumber evidence="2">2.7.13.3</ecNumber>
    </recommendedName>
</protein>
<dbReference type="InterPro" id="IPR003661">
    <property type="entry name" value="HisK_dim/P_dom"/>
</dbReference>
<comment type="catalytic activity">
    <reaction evidence="1">
        <text>ATP + protein L-histidine = ADP + protein N-phospho-L-histidine.</text>
        <dbReference type="EC" id="2.7.13.3"/>
    </reaction>
</comment>
<gene>
    <name evidence="11" type="ORF">K788_0000534</name>
</gene>
<evidence type="ECO:0000256" key="6">
    <source>
        <dbReference type="ARBA" id="ARBA00022777"/>
    </source>
</evidence>
<evidence type="ECO:0000256" key="9">
    <source>
        <dbReference type="SAM" id="MobiDB-lite"/>
    </source>
</evidence>
<evidence type="ECO:0000313" key="12">
    <source>
        <dbReference type="Proteomes" id="UP000019146"/>
    </source>
</evidence>
<dbReference type="InterPro" id="IPR004358">
    <property type="entry name" value="Sig_transdc_His_kin-like_C"/>
</dbReference>
<dbReference type="Proteomes" id="UP000019146">
    <property type="component" value="Chromosome 2"/>
</dbReference>
<dbReference type="InterPro" id="IPR005467">
    <property type="entry name" value="His_kinase_dom"/>
</dbReference>
<dbReference type="SMART" id="SM00388">
    <property type="entry name" value="HisKA"/>
    <property type="match status" value="1"/>
</dbReference>
<keyword evidence="5" id="KW-0547">Nucleotide-binding</keyword>
<evidence type="ECO:0000259" key="10">
    <source>
        <dbReference type="PROSITE" id="PS50109"/>
    </source>
</evidence>
<dbReference type="Pfam" id="PF08447">
    <property type="entry name" value="PAS_3"/>
    <property type="match status" value="1"/>
</dbReference>
<dbReference type="PRINTS" id="PR00344">
    <property type="entry name" value="BCTRLSENSOR"/>
</dbReference>
<organism evidence="11 12">
    <name type="scientific">Paraburkholderia caribensis MBA4</name>
    <dbReference type="NCBI Taxonomy" id="1323664"/>
    <lineage>
        <taxon>Bacteria</taxon>
        <taxon>Pseudomonadati</taxon>
        <taxon>Pseudomonadota</taxon>
        <taxon>Betaproteobacteria</taxon>
        <taxon>Burkholderiales</taxon>
        <taxon>Burkholderiaceae</taxon>
        <taxon>Paraburkholderia</taxon>
    </lineage>
</organism>
<evidence type="ECO:0000256" key="7">
    <source>
        <dbReference type="ARBA" id="ARBA00022840"/>
    </source>
</evidence>
<evidence type="ECO:0000256" key="4">
    <source>
        <dbReference type="ARBA" id="ARBA00022679"/>
    </source>
</evidence>
<dbReference type="InterPro" id="IPR036097">
    <property type="entry name" value="HisK_dim/P_sf"/>
</dbReference>
<dbReference type="InterPro" id="IPR013655">
    <property type="entry name" value="PAS_fold_3"/>
</dbReference>
<accession>A0A0P0RHZ0</accession>
<dbReference type="InterPro" id="IPR036890">
    <property type="entry name" value="HATPase_C_sf"/>
</dbReference>
<evidence type="ECO:0000256" key="5">
    <source>
        <dbReference type="ARBA" id="ARBA00022741"/>
    </source>
</evidence>
<dbReference type="InterPro" id="IPR000014">
    <property type="entry name" value="PAS"/>
</dbReference>
<evidence type="ECO:0000256" key="8">
    <source>
        <dbReference type="ARBA" id="ARBA00023012"/>
    </source>
</evidence>
<dbReference type="KEGG" id="bcai:K788_0000534"/>
<keyword evidence="3" id="KW-0597">Phosphoprotein</keyword>
<keyword evidence="8" id="KW-0902">Two-component regulatory system</keyword>
<name>A0A0P0RHZ0_9BURK</name>
<dbReference type="Gene3D" id="1.10.287.130">
    <property type="match status" value="1"/>
</dbReference>
<dbReference type="SUPFAM" id="SSF55874">
    <property type="entry name" value="ATPase domain of HSP90 chaperone/DNA topoisomerase II/histidine kinase"/>
    <property type="match status" value="1"/>
</dbReference>
<dbReference type="Gene3D" id="3.30.450.20">
    <property type="entry name" value="PAS domain"/>
    <property type="match status" value="1"/>
</dbReference>
<dbReference type="AlphaFoldDB" id="A0A0P0RHZ0"/>